<proteinExistence type="predicted"/>
<protein>
    <submittedName>
        <fullName evidence="1">Uncharacterized protein</fullName>
    </submittedName>
</protein>
<comment type="caution">
    <text evidence="1">The sequence shown here is derived from an EMBL/GenBank/DDBJ whole genome shotgun (WGS) entry which is preliminary data.</text>
</comment>
<dbReference type="SUPFAM" id="SSF46689">
    <property type="entry name" value="Homeodomain-like"/>
    <property type="match status" value="1"/>
</dbReference>
<dbReference type="InterPro" id="IPR009057">
    <property type="entry name" value="Homeodomain-like_sf"/>
</dbReference>
<organism evidence="1 2">
    <name type="scientific">Hassallia byssoidea VB512170</name>
    <dbReference type="NCBI Taxonomy" id="1304833"/>
    <lineage>
        <taxon>Bacteria</taxon>
        <taxon>Bacillati</taxon>
        <taxon>Cyanobacteriota</taxon>
        <taxon>Cyanophyceae</taxon>
        <taxon>Nostocales</taxon>
        <taxon>Tolypothrichaceae</taxon>
        <taxon>Hassallia</taxon>
    </lineage>
</organism>
<accession>A0A846H474</accession>
<sequence length="66" mass="7371">MSIRKVAAQFNVSKAFVQKLLKQKQSVGHVRPQKQGGNLKSVLFAYRTQLTQMVEEQPLATKSGVL</sequence>
<evidence type="ECO:0000313" key="2">
    <source>
        <dbReference type="Proteomes" id="UP000031549"/>
    </source>
</evidence>
<reference evidence="1 2" key="1">
    <citation type="journal article" date="2015" name="Genome Announc.">
        <title>Draft Genome Sequence of Cyanobacterium Hassallia byssoidea Strain VB512170, Isolated from Monuments in India.</title>
        <authorList>
            <person name="Singh D."/>
            <person name="Chandrababunaidu M.M."/>
            <person name="Panda A."/>
            <person name="Sen D."/>
            <person name="Bhattacharyya S."/>
            <person name="Adhikary S.P."/>
            <person name="Tripathy S."/>
        </authorList>
    </citation>
    <scope>NUCLEOTIDE SEQUENCE [LARGE SCALE GENOMIC DNA]</scope>
    <source>
        <strain evidence="1 2">VB512170</strain>
    </source>
</reference>
<dbReference type="AlphaFoldDB" id="A0A846H474"/>
<keyword evidence="2" id="KW-1185">Reference proteome</keyword>
<gene>
    <name evidence="1" type="ORF">PI95_004120</name>
</gene>
<dbReference type="RefSeq" id="WP_052324949.1">
    <property type="nucleotide sequence ID" value="NZ_JTCM02000005.1"/>
</dbReference>
<evidence type="ECO:0000313" key="1">
    <source>
        <dbReference type="EMBL" id="NEU71788.1"/>
    </source>
</evidence>
<dbReference type="Proteomes" id="UP000031549">
    <property type="component" value="Unassembled WGS sequence"/>
</dbReference>
<name>A0A846H474_9CYAN</name>
<dbReference type="EMBL" id="JTCM02000005">
    <property type="protein sequence ID" value="NEU71788.1"/>
    <property type="molecule type" value="Genomic_DNA"/>
</dbReference>